<name>A0A7V1PWH1_CALAY</name>
<organism evidence="1">
    <name type="scientific">Caldithrix abyssi</name>
    <dbReference type="NCBI Taxonomy" id="187145"/>
    <lineage>
        <taxon>Bacteria</taxon>
        <taxon>Pseudomonadati</taxon>
        <taxon>Calditrichota</taxon>
        <taxon>Calditrichia</taxon>
        <taxon>Calditrichales</taxon>
        <taxon>Calditrichaceae</taxon>
        <taxon>Caldithrix</taxon>
    </lineage>
</organism>
<dbReference type="PANTHER" id="PTHR37804:SF1">
    <property type="entry name" value="CDAA REGULATORY PROTEIN CDAR"/>
    <property type="match status" value="1"/>
</dbReference>
<dbReference type="InterPro" id="IPR012505">
    <property type="entry name" value="YbbR"/>
</dbReference>
<dbReference type="AlphaFoldDB" id="A0A7V1PWH1"/>
<protein>
    <recommendedName>
        <fullName evidence="2">YbbR-like domain-containing protein</fullName>
    </recommendedName>
</protein>
<sequence length="316" mass="35974">MERLKAYLKENYRSLLGSFMLALILWVSISSEKVYTTQIRLPFKVNLGGDSLTLVRKIPEDITLRIKGTGRMLFGLNFRDKSIHLNIPDIKKTKIIDLTEQKQNLHFPSEYGMEILSVISPRRILVEVDKKIERKLPVKVEHHIQTVPGYLFVSQQVHPDSVQVSGPQKLVSKLTAISTDSIIMKDAKYPFTSTVHFISPRPGIIFITPEKGQVTTTIEPIVERTLYNVPIQLVNFPPDLQAVAEPAMISVRVKGGETRVTRLRTDEISVIFDYKLSFHKGVMEYPMQIVTPADITWLEVVPQKFVLQLIQKGNTL</sequence>
<proteinExistence type="predicted"/>
<dbReference type="Proteomes" id="UP000886005">
    <property type="component" value="Unassembled WGS sequence"/>
</dbReference>
<gene>
    <name evidence="1" type="ORF">ENJ10_12975</name>
</gene>
<dbReference type="Gene3D" id="2.170.120.30">
    <property type="match status" value="2"/>
</dbReference>
<evidence type="ECO:0000313" key="1">
    <source>
        <dbReference type="EMBL" id="HED11597.1"/>
    </source>
</evidence>
<dbReference type="Pfam" id="PF07949">
    <property type="entry name" value="YbbR"/>
    <property type="match status" value="1"/>
</dbReference>
<dbReference type="EMBL" id="DRLD01000367">
    <property type="protein sequence ID" value="HED11597.1"/>
    <property type="molecule type" value="Genomic_DNA"/>
</dbReference>
<dbReference type="PANTHER" id="PTHR37804">
    <property type="entry name" value="CDAA REGULATORY PROTEIN CDAR"/>
    <property type="match status" value="1"/>
</dbReference>
<evidence type="ECO:0008006" key="2">
    <source>
        <dbReference type="Google" id="ProtNLM"/>
    </source>
</evidence>
<dbReference type="InterPro" id="IPR053154">
    <property type="entry name" value="c-di-AMP_regulator"/>
</dbReference>
<comment type="caution">
    <text evidence="1">The sequence shown here is derived from an EMBL/GenBank/DDBJ whole genome shotgun (WGS) entry which is preliminary data.</text>
</comment>
<accession>A0A7V1PWH1</accession>
<dbReference type="Gene3D" id="2.170.120.40">
    <property type="entry name" value="YbbR-like domain"/>
    <property type="match status" value="1"/>
</dbReference>
<reference evidence="1" key="1">
    <citation type="journal article" date="2020" name="mSystems">
        <title>Genome- and Community-Level Interaction Insights into Carbon Utilization and Element Cycling Functions of Hydrothermarchaeota in Hydrothermal Sediment.</title>
        <authorList>
            <person name="Zhou Z."/>
            <person name="Liu Y."/>
            <person name="Xu W."/>
            <person name="Pan J."/>
            <person name="Luo Z.H."/>
            <person name="Li M."/>
        </authorList>
    </citation>
    <scope>NUCLEOTIDE SEQUENCE [LARGE SCALE GENOMIC DNA]</scope>
    <source>
        <strain evidence="1">HyVt-456</strain>
    </source>
</reference>